<evidence type="ECO:0000313" key="1">
    <source>
        <dbReference type="EMBL" id="MEM4988370.1"/>
    </source>
</evidence>
<sequence>MLVIEDAVKLFGLSPIDKSVDAYLTILGIEERPEFDENPEEWLSKTEQGYILMFRAKHGYTRLYGATDAAGDMIFSGIRLHGPQNADDFQPYLGKLPFGLHFEQGPDDIKKTLGEPGFEDEPGTSQRTLLWNNFKELQIGIVLTADEKHCAYITFKPVQIKFR</sequence>
<name>A0ABU9PWL0_9BURK</name>
<gene>
    <name evidence="1" type="ORF">V8G57_13320</name>
</gene>
<keyword evidence="2" id="KW-1185">Reference proteome</keyword>
<proteinExistence type="predicted"/>
<reference evidence="1 2" key="1">
    <citation type="submission" date="2024-02" db="EMBL/GenBank/DDBJ databases">
        <title>Draft genome sequence of Collimonas sp. strain H4R21, an effective mineral-weathering bacterial strain isolated from the beech rhizosphere.</title>
        <authorList>
            <person name="Morin E."/>
            <person name="Uroz S."/>
            <person name="Leveau J.H.J."/>
            <person name="Kumar R."/>
            <person name="Rey M.W."/>
            <person name="Pham J."/>
        </authorList>
    </citation>
    <scope>NUCLEOTIDE SEQUENCE [LARGE SCALE GENOMIC DNA]</scope>
    <source>
        <strain evidence="1 2">H4R21</strain>
    </source>
</reference>
<comment type="caution">
    <text evidence="1">The sequence shown here is derived from an EMBL/GenBank/DDBJ whole genome shotgun (WGS) entry which is preliminary data.</text>
</comment>
<protein>
    <submittedName>
        <fullName evidence="1">Uncharacterized protein</fullName>
    </submittedName>
</protein>
<dbReference type="Proteomes" id="UP001495910">
    <property type="component" value="Unassembled WGS sequence"/>
</dbReference>
<accession>A0ABU9PWL0</accession>
<dbReference type="EMBL" id="JBANDC010000008">
    <property type="protein sequence ID" value="MEM4988370.1"/>
    <property type="molecule type" value="Genomic_DNA"/>
</dbReference>
<organism evidence="1 2">
    <name type="scientific">Collimonas rhizosphaerae</name>
    <dbReference type="NCBI Taxonomy" id="3126357"/>
    <lineage>
        <taxon>Bacteria</taxon>
        <taxon>Pseudomonadati</taxon>
        <taxon>Pseudomonadota</taxon>
        <taxon>Betaproteobacteria</taxon>
        <taxon>Burkholderiales</taxon>
        <taxon>Oxalobacteraceae</taxon>
        <taxon>Collimonas</taxon>
    </lineage>
</organism>
<dbReference type="RefSeq" id="WP_342829811.1">
    <property type="nucleotide sequence ID" value="NZ_JBANDC010000008.1"/>
</dbReference>
<evidence type="ECO:0000313" key="2">
    <source>
        <dbReference type="Proteomes" id="UP001495910"/>
    </source>
</evidence>